<dbReference type="GO" id="GO:0007131">
    <property type="term" value="P:reciprocal meiotic recombination"/>
    <property type="evidence" value="ECO:0007669"/>
    <property type="project" value="TreeGrafter"/>
</dbReference>
<dbReference type="GeneTree" id="ENSGT00390000006492"/>
<keyword evidence="1" id="KW-0469">Meiosis</keyword>
<dbReference type="GO" id="GO:0007130">
    <property type="term" value="P:synaptonemal complex assembly"/>
    <property type="evidence" value="ECO:0007669"/>
    <property type="project" value="TreeGrafter"/>
</dbReference>
<dbReference type="Pfam" id="PF08631">
    <property type="entry name" value="SPO22"/>
    <property type="match status" value="1"/>
</dbReference>
<dbReference type="PANTHER" id="PTHR47083:SF1">
    <property type="entry name" value="TESTIS-EXPRESSED PROTEIN 11"/>
    <property type="match status" value="1"/>
</dbReference>
<dbReference type="PANTHER" id="PTHR47083">
    <property type="entry name" value="TESTIS-EXPRESSED PROTEIN 11"/>
    <property type="match status" value="1"/>
</dbReference>
<organism evidence="3 4">
    <name type="scientific">Leptobrachium leishanense</name>
    <name type="common">Leishan spiny toad</name>
    <dbReference type="NCBI Taxonomy" id="445787"/>
    <lineage>
        <taxon>Eukaryota</taxon>
        <taxon>Metazoa</taxon>
        <taxon>Chordata</taxon>
        <taxon>Craniata</taxon>
        <taxon>Vertebrata</taxon>
        <taxon>Euteleostomi</taxon>
        <taxon>Amphibia</taxon>
        <taxon>Batrachia</taxon>
        <taxon>Anura</taxon>
        <taxon>Pelobatoidea</taxon>
        <taxon>Megophryidae</taxon>
        <taxon>Leptobrachium</taxon>
    </lineage>
</organism>
<dbReference type="InterPro" id="IPR042861">
    <property type="entry name" value="TEX11"/>
</dbReference>
<evidence type="ECO:0000313" key="3">
    <source>
        <dbReference type="Ensembl" id="ENSLLEP00000032013.1"/>
    </source>
</evidence>
<name>A0A8C5Q525_9ANUR</name>
<dbReference type="Ensembl" id="ENSLLET00000033240.1">
    <property type="protein sequence ID" value="ENSLLEP00000032013.1"/>
    <property type="gene ID" value="ENSLLEG00000020271.1"/>
</dbReference>
<dbReference type="GO" id="GO:0007060">
    <property type="term" value="P:male meiosis chromosome segregation"/>
    <property type="evidence" value="ECO:0007669"/>
    <property type="project" value="TreeGrafter"/>
</dbReference>
<dbReference type="OrthoDB" id="65716at2759"/>
<protein>
    <recommendedName>
        <fullName evidence="2">Protein ZIP4 homolog</fullName>
    </recommendedName>
</protein>
<evidence type="ECO:0000313" key="4">
    <source>
        <dbReference type="Proteomes" id="UP000694569"/>
    </source>
</evidence>
<keyword evidence="4" id="KW-1185">Reference proteome</keyword>
<reference evidence="3" key="1">
    <citation type="submission" date="2025-08" db="UniProtKB">
        <authorList>
            <consortium name="Ensembl"/>
        </authorList>
    </citation>
    <scope>IDENTIFICATION</scope>
</reference>
<reference evidence="3" key="2">
    <citation type="submission" date="2025-09" db="UniProtKB">
        <authorList>
            <consortium name="Ensembl"/>
        </authorList>
    </citation>
    <scope>IDENTIFICATION</scope>
</reference>
<dbReference type="SUPFAM" id="SSF48452">
    <property type="entry name" value="TPR-like"/>
    <property type="match status" value="1"/>
</dbReference>
<sequence length="1002" mass="114252">MAHGWAMLAYLARGQDLVHSKLRYDDGRVTILIFQSLHQHTNVHQDSVKEKATRDHTQCIHRPIAASTCLCAGQGIRVESSGRSGIMEADSDFAVITGLIKDLLERHLSTAVTDLIDQMFREMKRLEQDANRGLPDEQVDECAISLWNWGVTKRVEESITEHERAIVRHAACILGIWCEGTEPSEGVVRRNILMAMKTGKGWIDVGEHDLASGFLDVALNKLEMLYAMLAQRSSEEADMNMHKTYVEKDLFKVLTYQAEVAFALKDFEMASQSIQRCKDMLMRQPKEAGYLAVLCYNFGVDTYEEKIYEQSSFWLSQSYEIANADKRYSPGHEMQAKVLRLLATVYMEWDCKFYQDKALTAIRMANEVHVHPAGLFLKMKILLQSSQPDEIIGIAVTEMLNHELGLDIYLNTAKLLLEHRRDFLAFDLLKMVCKHFENSPDVGKAVILHIELLLQRGKEQLARQKTEDLITGHHIGKKLSIETLNLLHLILWDCAAKSFEAKNYRESLEWYNYSLSFYAVDQFDPNFAKLQRNRASCFLNLHEFDKAKEVILEAACADRENIFTQFSLYKLAMLENNILEATKAISAMGNMAAQSRSKGLLMQESCSDADLFTMAAQIALEKGYTDVALKALECIVEQDHNTEQVFLSLRCLVRLVLSNKGTTSVDGRTNDGELILSYLNTAHKKLTESLNEGVLSHDKVSSDAHWFRKIAWNVAVQAEDSPKVMRDAFILSYQLSLFCNCDKSILVAQKSCLLMATAVNLEIARKNTDYSEQVQILTKSLNYIQLCQEIWRALQSSGDFSQDPTEVLLLLYEFEIRAKLNDPRLETVLEKVWELPRLDIKTLETIAHLSMETPSYYPSICKRALQGALTLHKKQDPLDVSMLSKCLHSLIKLSLPEGAVEVETCVQEEVWKYFQDALSIITSCDDYPEIELLWLMTRAWNTGIFQYSVKRYTDAERWCALAMRLLNHLGTLKSSYENQMVGLYSEILEQVDKAKRALPNEE</sequence>
<proteinExistence type="predicted"/>
<dbReference type="Gene3D" id="1.25.40.10">
    <property type="entry name" value="Tetratricopeptide repeat domain"/>
    <property type="match status" value="1"/>
</dbReference>
<evidence type="ECO:0000256" key="2">
    <source>
        <dbReference type="ARBA" id="ARBA00031845"/>
    </source>
</evidence>
<dbReference type="InterPro" id="IPR013940">
    <property type="entry name" value="Spo22/ZIP4/TEX11"/>
</dbReference>
<dbReference type="InterPro" id="IPR011990">
    <property type="entry name" value="TPR-like_helical_dom_sf"/>
</dbReference>
<dbReference type="AlphaFoldDB" id="A0A8C5Q525"/>
<dbReference type="Proteomes" id="UP000694569">
    <property type="component" value="Unplaced"/>
</dbReference>
<evidence type="ECO:0000256" key="1">
    <source>
        <dbReference type="ARBA" id="ARBA00023254"/>
    </source>
</evidence>
<gene>
    <name evidence="3" type="primary">TEX11</name>
</gene>
<accession>A0A8C5Q525</accession>
<dbReference type="GO" id="GO:0000801">
    <property type="term" value="C:central element"/>
    <property type="evidence" value="ECO:0007669"/>
    <property type="project" value="TreeGrafter"/>
</dbReference>